<dbReference type="RefSeq" id="WP_340292796.1">
    <property type="nucleotide sequence ID" value="NZ_JBBJUP010000016.1"/>
</dbReference>
<evidence type="ECO:0000313" key="5">
    <source>
        <dbReference type="EMBL" id="MEJ8281004.1"/>
    </source>
</evidence>
<organism evidence="5 6">
    <name type="scientific">Pseudonocardia spirodelae</name>
    <dbReference type="NCBI Taxonomy" id="3133431"/>
    <lineage>
        <taxon>Bacteria</taxon>
        <taxon>Bacillati</taxon>
        <taxon>Actinomycetota</taxon>
        <taxon>Actinomycetes</taxon>
        <taxon>Pseudonocardiales</taxon>
        <taxon>Pseudonocardiaceae</taxon>
        <taxon>Pseudonocardia</taxon>
    </lineage>
</organism>
<keyword evidence="3" id="KW-0479">Metal-binding</keyword>
<evidence type="ECO:0000256" key="3">
    <source>
        <dbReference type="RuleBase" id="RU000461"/>
    </source>
</evidence>
<dbReference type="PANTHER" id="PTHR24305:SF166">
    <property type="entry name" value="CYTOCHROME P450 12A4, MITOCHONDRIAL-RELATED"/>
    <property type="match status" value="1"/>
</dbReference>
<keyword evidence="3" id="KW-0560">Oxidoreductase</keyword>
<dbReference type="PRINTS" id="PR00385">
    <property type="entry name" value="P450"/>
</dbReference>
<evidence type="ECO:0000256" key="2">
    <source>
        <dbReference type="ARBA" id="ARBA00010617"/>
    </source>
</evidence>
<evidence type="ECO:0000256" key="1">
    <source>
        <dbReference type="ARBA" id="ARBA00001971"/>
    </source>
</evidence>
<dbReference type="InterPro" id="IPR050121">
    <property type="entry name" value="Cytochrome_P450_monoxygenase"/>
</dbReference>
<dbReference type="PANTHER" id="PTHR24305">
    <property type="entry name" value="CYTOCHROME P450"/>
    <property type="match status" value="1"/>
</dbReference>
<keyword evidence="3" id="KW-0408">Iron</keyword>
<feature type="region of interest" description="Disordered" evidence="4">
    <location>
        <begin position="1"/>
        <end position="21"/>
    </location>
</feature>
<feature type="compositionally biased region" description="Pro residues" evidence="4">
    <location>
        <begin position="8"/>
        <end position="18"/>
    </location>
</feature>
<dbReference type="InterPro" id="IPR036396">
    <property type="entry name" value="Cyt_P450_sf"/>
</dbReference>
<dbReference type="SUPFAM" id="SSF48264">
    <property type="entry name" value="Cytochrome P450"/>
    <property type="match status" value="1"/>
</dbReference>
<protein>
    <submittedName>
        <fullName evidence="5">Cytochrome P450</fullName>
    </submittedName>
</protein>
<dbReference type="PRINTS" id="PR00359">
    <property type="entry name" value="BP450"/>
</dbReference>
<dbReference type="EMBL" id="JBBJUP010000016">
    <property type="protein sequence ID" value="MEJ8281004.1"/>
    <property type="molecule type" value="Genomic_DNA"/>
</dbReference>
<gene>
    <name evidence="5" type="ORF">WJX68_18830</name>
</gene>
<evidence type="ECO:0000313" key="6">
    <source>
        <dbReference type="Proteomes" id="UP001364211"/>
    </source>
</evidence>
<dbReference type="Gene3D" id="1.10.630.10">
    <property type="entry name" value="Cytochrome P450"/>
    <property type="match status" value="1"/>
</dbReference>
<dbReference type="InterPro" id="IPR017972">
    <property type="entry name" value="Cyt_P450_CS"/>
</dbReference>
<evidence type="ECO:0000256" key="4">
    <source>
        <dbReference type="SAM" id="MobiDB-lite"/>
    </source>
</evidence>
<name>A0ABU8TAL2_9PSEU</name>
<keyword evidence="6" id="KW-1185">Reference proteome</keyword>
<dbReference type="Pfam" id="PF00067">
    <property type="entry name" value="p450"/>
    <property type="match status" value="1"/>
</dbReference>
<dbReference type="InterPro" id="IPR002397">
    <property type="entry name" value="Cyt_P450_B"/>
</dbReference>
<keyword evidence="3" id="KW-0349">Heme</keyword>
<comment type="similarity">
    <text evidence="2 3">Belongs to the cytochrome P450 family.</text>
</comment>
<accession>A0ABU8TAL2</accession>
<reference evidence="5 6" key="1">
    <citation type="submission" date="2024-03" db="EMBL/GenBank/DDBJ databases">
        <title>Draft genome sequence of Pseudonocardia sp. DW16-2.</title>
        <authorList>
            <person name="Duangmal K."/>
        </authorList>
    </citation>
    <scope>NUCLEOTIDE SEQUENCE [LARGE SCALE GENOMIC DNA]</scope>
    <source>
        <strain evidence="5 6">DW16-2</strain>
    </source>
</reference>
<dbReference type="InterPro" id="IPR001128">
    <property type="entry name" value="Cyt_P450"/>
</dbReference>
<proteinExistence type="inferred from homology"/>
<keyword evidence="3" id="KW-0503">Monooxygenase</keyword>
<comment type="cofactor">
    <cofactor evidence="1">
        <name>heme</name>
        <dbReference type="ChEBI" id="CHEBI:30413"/>
    </cofactor>
</comment>
<sequence length="439" mass="48565">MTAATTPHRPPPAPPGPRGPLAWQTARYWVAPRSTLRRWRRRHGEVVAARVAPMGRALFLFDPDDIRTLVRAGQDEFLAGAANARLGGPSSEHSLLVVDGPQHAEHRALLTPVFHGRAVRGQEERIAAIAAREVERWPDDRVFPVLGSCRTVALEVILRVVLGFDEDDHAIGPAMTTLTASESVWEMAVGGLPGLRRAGTRRREAALTRAQELLSDRISAHRGDPRLHERHDALALLLCARDRDGAPLPDRAVSDQLLTLLVAGYETSAAALAWTLERLARDPEVHRRATRAADGDDRAWLTALVRESLRVRTVVPDLSRMAVRDTQLAGFRVPAGTIVTPCLDSVHESPAVFPDPQRMCPERFRERGSTTDWFAFGGGIRRCLGAAFAETELRVSLQEILRRRTVTAAGRRGERRVRRHITAEPARAARIRAHRRGPV</sequence>
<dbReference type="PROSITE" id="PS00086">
    <property type="entry name" value="CYTOCHROME_P450"/>
    <property type="match status" value="1"/>
</dbReference>
<comment type="caution">
    <text evidence="5">The sequence shown here is derived from an EMBL/GenBank/DDBJ whole genome shotgun (WGS) entry which is preliminary data.</text>
</comment>
<dbReference type="Proteomes" id="UP001364211">
    <property type="component" value="Unassembled WGS sequence"/>
</dbReference>